<name>A0A182JUM8_9DIPT</name>
<evidence type="ECO:0000256" key="4">
    <source>
        <dbReference type="ARBA" id="ARBA00022898"/>
    </source>
</evidence>
<evidence type="ECO:0000256" key="6">
    <source>
        <dbReference type="PIRSR" id="PIRSR602129-50"/>
    </source>
</evidence>
<keyword evidence="3" id="KW-0210">Decarboxylase</keyword>
<evidence type="ECO:0000256" key="5">
    <source>
        <dbReference type="ARBA" id="ARBA00023239"/>
    </source>
</evidence>
<dbReference type="PANTHER" id="PTHR45677:SF12">
    <property type="entry name" value="BLACK, ISOFORM A"/>
    <property type="match status" value="1"/>
</dbReference>
<dbReference type="GO" id="GO:0005737">
    <property type="term" value="C:cytoplasm"/>
    <property type="evidence" value="ECO:0007669"/>
    <property type="project" value="TreeGrafter"/>
</dbReference>
<comment type="similarity">
    <text evidence="2 7">Belongs to the group II decarboxylase family.</text>
</comment>
<dbReference type="AlphaFoldDB" id="A0A182JUM8"/>
<dbReference type="VEuPathDB" id="VectorBase:ACHR002210"/>
<accession>A0A182JUM8</accession>
<dbReference type="SUPFAM" id="SSF53383">
    <property type="entry name" value="PLP-dependent transferases"/>
    <property type="match status" value="1"/>
</dbReference>
<organism evidence="8 9">
    <name type="scientific">Anopheles christyi</name>
    <dbReference type="NCBI Taxonomy" id="43041"/>
    <lineage>
        <taxon>Eukaryota</taxon>
        <taxon>Metazoa</taxon>
        <taxon>Ecdysozoa</taxon>
        <taxon>Arthropoda</taxon>
        <taxon>Hexapoda</taxon>
        <taxon>Insecta</taxon>
        <taxon>Pterygota</taxon>
        <taxon>Neoptera</taxon>
        <taxon>Endopterygota</taxon>
        <taxon>Diptera</taxon>
        <taxon>Nematocera</taxon>
        <taxon>Culicoidea</taxon>
        <taxon>Culicidae</taxon>
        <taxon>Anophelinae</taxon>
        <taxon>Anopheles</taxon>
    </lineage>
</organism>
<dbReference type="Gene3D" id="3.40.640.10">
    <property type="entry name" value="Type I PLP-dependent aspartate aminotransferase-like (Major domain)"/>
    <property type="match status" value="1"/>
</dbReference>
<dbReference type="Pfam" id="PF00282">
    <property type="entry name" value="Pyridoxal_deC"/>
    <property type="match status" value="2"/>
</dbReference>
<dbReference type="Proteomes" id="UP000075881">
    <property type="component" value="Unassembled WGS sequence"/>
</dbReference>
<evidence type="ECO:0008006" key="10">
    <source>
        <dbReference type="Google" id="ProtNLM"/>
    </source>
</evidence>
<comment type="cofactor">
    <cofactor evidence="1 6 7">
        <name>pyridoxal 5'-phosphate</name>
        <dbReference type="ChEBI" id="CHEBI:597326"/>
    </cofactor>
</comment>
<reference evidence="8" key="2">
    <citation type="submission" date="2020-05" db="UniProtKB">
        <authorList>
            <consortium name="EnsemblMetazoa"/>
        </authorList>
    </citation>
    <scope>IDENTIFICATION</scope>
    <source>
        <strain evidence="8">ACHKN1017</strain>
    </source>
</reference>
<dbReference type="GO" id="GO:0016831">
    <property type="term" value="F:carboxy-lyase activity"/>
    <property type="evidence" value="ECO:0007669"/>
    <property type="project" value="UniProtKB-KW"/>
</dbReference>
<proteinExistence type="inferred from homology"/>
<keyword evidence="9" id="KW-1185">Reference proteome</keyword>
<dbReference type="PANTHER" id="PTHR45677">
    <property type="entry name" value="GLUTAMATE DECARBOXYLASE-RELATED"/>
    <property type="match status" value="1"/>
</dbReference>
<protein>
    <recommendedName>
        <fullName evidence="10">Glutamate decarboxylase</fullName>
    </recommendedName>
</protein>
<dbReference type="InterPro" id="IPR002129">
    <property type="entry name" value="PyrdxlP-dep_de-COase"/>
</dbReference>
<dbReference type="EnsemblMetazoa" id="ACHR002210-RA">
    <property type="protein sequence ID" value="ACHR002210-PA"/>
    <property type="gene ID" value="ACHR002210"/>
</dbReference>
<evidence type="ECO:0000313" key="9">
    <source>
        <dbReference type="Proteomes" id="UP000075881"/>
    </source>
</evidence>
<feature type="modified residue" description="N6-(pyridoxal phosphate)lysine" evidence="6">
    <location>
        <position position="167"/>
    </location>
</feature>
<evidence type="ECO:0000313" key="8">
    <source>
        <dbReference type="EnsemblMetazoa" id="ACHR002210-PA"/>
    </source>
</evidence>
<sequence>MINHYVMSERTKGLHALPRLVIFTSEDAHYSVKKLASFMGIGSDNVYAIRTDNVGKIRVDHLESEILRAKSEGALPFMVSATAGTTVIGAFDPLEQIADLCAKHNLWMHVDAAWGGGALMSKKYRTLLKGIERPGSARLKVTISLYWGRTINMLPARSDSVTWNPHKLLAAPQQCSTLLTRHQNILAEAHSTNATYLFQKDKFYDTRYDTGDKHIQCGRRADVLKFWFMWRAKGSAGFEAHIDKVFENAEHFTSSIKARPGFEMVIEHPECTNVCFWYVPPGLRSVPRDSSEYRERLHKVAPKVKERMMKEGSMMITYQPIHDKPNFFRLVLQNSSLDKSDMNYIIDEIERLGKDL</sequence>
<dbReference type="InterPro" id="IPR015421">
    <property type="entry name" value="PyrdxlP-dep_Trfase_major"/>
</dbReference>
<evidence type="ECO:0000256" key="2">
    <source>
        <dbReference type="ARBA" id="ARBA00009533"/>
    </source>
</evidence>
<dbReference type="STRING" id="43041.A0A182JUM8"/>
<keyword evidence="4 6" id="KW-0663">Pyridoxal phosphate</keyword>
<reference evidence="9" key="1">
    <citation type="submission" date="2013-03" db="EMBL/GenBank/DDBJ databases">
        <title>The Genome Sequence of Anopheles christyi ACHKN1017.</title>
        <authorList>
            <consortium name="The Broad Institute Genomics Platform"/>
            <person name="Neafsey D.E."/>
            <person name="Besansky N."/>
            <person name="Walker B."/>
            <person name="Young S.K."/>
            <person name="Zeng Q."/>
            <person name="Gargeya S."/>
            <person name="Fitzgerald M."/>
            <person name="Haas B."/>
            <person name="Abouelleil A."/>
            <person name="Allen A.W."/>
            <person name="Alvarado L."/>
            <person name="Arachchi H.M."/>
            <person name="Berlin A.M."/>
            <person name="Chapman S.B."/>
            <person name="Gainer-Dewar J."/>
            <person name="Goldberg J."/>
            <person name="Griggs A."/>
            <person name="Gujja S."/>
            <person name="Hansen M."/>
            <person name="Howarth C."/>
            <person name="Imamovic A."/>
            <person name="Ireland A."/>
            <person name="Larimer J."/>
            <person name="McCowan C."/>
            <person name="Murphy C."/>
            <person name="Pearson M."/>
            <person name="Poon T.W."/>
            <person name="Priest M."/>
            <person name="Roberts A."/>
            <person name="Saif S."/>
            <person name="Shea T."/>
            <person name="Sisk P."/>
            <person name="Sykes S."/>
            <person name="Wortman J."/>
            <person name="Nusbaum C."/>
            <person name="Birren B."/>
        </authorList>
    </citation>
    <scope>NUCLEOTIDE SEQUENCE [LARGE SCALE GENOMIC DNA]</scope>
    <source>
        <strain evidence="9">ACHKN1017</strain>
    </source>
</reference>
<dbReference type="GO" id="GO:0019752">
    <property type="term" value="P:carboxylic acid metabolic process"/>
    <property type="evidence" value="ECO:0007669"/>
    <property type="project" value="InterPro"/>
</dbReference>
<evidence type="ECO:0000256" key="7">
    <source>
        <dbReference type="RuleBase" id="RU000382"/>
    </source>
</evidence>
<keyword evidence="5 7" id="KW-0456">Lyase</keyword>
<dbReference type="InterPro" id="IPR015424">
    <property type="entry name" value="PyrdxlP-dep_Trfase"/>
</dbReference>
<dbReference type="Gene3D" id="3.90.1150.170">
    <property type="match status" value="1"/>
</dbReference>
<evidence type="ECO:0000256" key="1">
    <source>
        <dbReference type="ARBA" id="ARBA00001933"/>
    </source>
</evidence>
<dbReference type="GO" id="GO:0030170">
    <property type="term" value="F:pyridoxal phosphate binding"/>
    <property type="evidence" value="ECO:0007669"/>
    <property type="project" value="InterPro"/>
</dbReference>
<evidence type="ECO:0000256" key="3">
    <source>
        <dbReference type="ARBA" id="ARBA00022793"/>
    </source>
</evidence>